<dbReference type="AlphaFoldDB" id="A0A2A4Z575"/>
<dbReference type="Gene3D" id="3.30.1230.10">
    <property type="entry name" value="YlxR-like"/>
    <property type="match status" value="1"/>
</dbReference>
<proteinExistence type="predicted"/>
<evidence type="ECO:0000313" key="2">
    <source>
        <dbReference type="EMBL" id="PCJ02112.1"/>
    </source>
</evidence>
<gene>
    <name evidence="2" type="ORF">COB13_05825</name>
</gene>
<feature type="domain" description="YlxR" evidence="1">
    <location>
        <begin position="20"/>
        <end position="88"/>
    </location>
</feature>
<evidence type="ECO:0000259" key="1">
    <source>
        <dbReference type="Pfam" id="PF04296"/>
    </source>
</evidence>
<dbReference type="EMBL" id="NVUS01000005">
    <property type="protein sequence ID" value="PCJ02112.1"/>
    <property type="molecule type" value="Genomic_DNA"/>
</dbReference>
<dbReference type="PANTHER" id="PTHR34215:SF1">
    <property type="entry name" value="YLXR DOMAIN-CONTAINING PROTEIN"/>
    <property type="match status" value="1"/>
</dbReference>
<dbReference type="SUPFAM" id="SSF55315">
    <property type="entry name" value="L30e-like"/>
    <property type="match status" value="1"/>
</dbReference>
<accession>A0A2A4Z575</accession>
<dbReference type="SUPFAM" id="SSF64376">
    <property type="entry name" value="YlxR-like"/>
    <property type="match status" value="1"/>
</dbReference>
<dbReference type="PANTHER" id="PTHR34215">
    <property type="entry name" value="BLL0784 PROTEIN"/>
    <property type="match status" value="1"/>
</dbReference>
<dbReference type="InterPro" id="IPR035931">
    <property type="entry name" value="YlxR-like_sf"/>
</dbReference>
<comment type="caution">
    <text evidence="2">The sequence shown here is derived from an EMBL/GenBank/DDBJ whole genome shotgun (WGS) entry which is preliminary data.</text>
</comment>
<protein>
    <recommendedName>
        <fullName evidence="1">YlxR domain-containing protein</fullName>
    </recommendedName>
</protein>
<dbReference type="Pfam" id="PF04296">
    <property type="entry name" value="YlxR"/>
    <property type="match status" value="1"/>
</dbReference>
<dbReference type="InterPro" id="IPR029064">
    <property type="entry name" value="Ribosomal_eL30-like_sf"/>
</dbReference>
<organism evidence="2">
    <name type="scientific">OCS116 cluster bacterium</name>
    <dbReference type="NCBI Taxonomy" id="2030921"/>
    <lineage>
        <taxon>Bacteria</taxon>
        <taxon>Pseudomonadati</taxon>
        <taxon>Pseudomonadota</taxon>
        <taxon>Alphaproteobacteria</taxon>
        <taxon>OCS116 cluster</taxon>
    </lineage>
</organism>
<dbReference type="CDD" id="cd00279">
    <property type="entry name" value="YlxR"/>
    <property type="match status" value="1"/>
</dbReference>
<name>A0A2A4Z575_9PROT</name>
<dbReference type="Gene3D" id="3.30.1330.30">
    <property type="match status" value="1"/>
</dbReference>
<dbReference type="InterPro" id="IPR007393">
    <property type="entry name" value="YlxR_dom"/>
</dbReference>
<reference key="1">
    <citation type="submission" date="2017-08" db="EMBL/GenBank/DDBJ databases">
        <title>A dynamic microbial community with high functional redundancy inhabits the cold, oxic subseafloor aquifer.</title>
        <authorList>
            <person name="Tully B.J."/>
            <person name="Wheat C.G."/>
            <person name="Glazer B.T."/>
            <person name="Huber J.A."/>
        </authorList>
    </citation>
    <scope>NUCLEOTIDE SEQUENCE [LARGE SCALE GENOMIC DNA]</scope>
</reference>
<sequence>MSETEKPVQNFKPKQVDDTRKCVATSTVLEKTQMLRFVVSPDNVVTPDIKAKLPGRGAWVTAEKTMVEQVIAKNLFNKAFKHKVTIMDGMADLIGDLLKKDVFDAISICRKSGDLQMGHLKAEESILSGRTRIYVVANDAGKDTRKKLTAKMRTIVAKKGKKCYIIDHFSTAELEKCLGQSKVIHVAIKTGPMAVSLLAKIEKWDRYNGKQNMITIIGE</sequence>
<dbReference type="NCBIfam" id="NF006622">
    <property type="entry name" value="PRK09190.1"/>
    <property type="match status" value="1"/>
</dbReference>
<reference evidence="2" key="2">
    <citation type="journal article" date="2018" name="ISME J.">
        <title>A dynamic microbial community with high functional redundancy inhabits the cold, oxic subseafloor aquifer.</title>
        <authorList>
            <person name="Tully B.J."/>
            <person name="Wheat C.G."/>
            <person name="Glazer B.T."/>
            <person name="Huber J.A."/>
        </authorList>
    </citation>
    <scope>NUCLEOTIDE SEQUENCE</scope>
    <source>
        <strain evidence="2">NORP83</strain>
    </source>
</reference>
<dbReference type="InterPro" id="IPR037465">
    <property type="entry name" value="YlxR"/>
</dbReference>